<keyword evidence="3" id="KW-1185">Reference proteome</keyword>
<gene>
    <name evidence="2" type="ORF">F511_43843</name>
</gene>
<feature type="region of interest" description="Disordered" evidence="1">
    <location>
        <begin position="21"/>
        <end position="52"/>
    </location>
</feature>
<proteinExistence type="predicted"/>
<feature type="region of interest" description="Disordered" evidence="1">
    <location>
        <begin position="70"/>
        <end position="123"/>
    </location>
</feature>
<accession>A0A2Z6ZYD9</accession>
<feature type="compositionally biased region" description="Polar residues" evidence="1">
    <location>
        <begin position="70"/>
        <end position="95"/>
    </location>
</feature>
<name>A0A2Z6ZYD9_9LAMI</name>
<reference evidence="2 3" key="1">
    <citation type="journal article" date="2015" name="Proc. Natl. Acad. Sci. U.S.A.">
        <title>The resurrection genome of Boea hygrometrica: A blueprint for survival of dehydration.</title>
        <authorList>
            <person name="Xiao L."/>
            <person name="Yang G."/>
            <person name="Zhang L."/>
            <person name="Yang X."/>
            <person name="Zhao S."/>
            <person name="Ji Z."/>
            <person name="Zhou Q."/>
            <person name="Hu M."/>
            <person name="Wang Y."/>
            <person name="Chen M."/>
            <person name="Xu Y."/>
            <person name="Jin H."/>
            <person name="Xiao X."/>
            <person name="Hu G."/>
            <person name="Bao F."/>
            <person name="Hu Y."/>
            <person name="Wan P."/>
            <person name="Li L."/>
            <person name="Deng X."/>
            <person name="Kuang T."/>
            <person name="Xiang C."/>
            <person name="Zhu J.K."/>
            <person name="Oliver M.J."/>
            <person name="He Y."/>
        </authorList>
    </citation>
    <scope>NUCLEOTIDE SEQUENCE [LARGE SCALE GENOMIC DNA]</scope>
    <source>
        <strain evidence="3">cv. XS01</strain>
    </source>
</reference>
<organism evidence="2 3">
    <name type="scientific">Dorcoceras hygrometricum</name>
    <dbReference type="NCBI Taxonomy" id="472368"/>
    <lineage>
        <taxon>Eukaryota</taxon>
        <taxon>Viridiplantae</taxon>
        <taxon>Streptophyta</taxon>
        <taxon>Embryophyta</taxon>
        <taxon>Tracheophyta</taxon>
        <taxon>Spermatophyta</taxon>
        <taxon>Magnoliopsida</taxon>
        <taxon>eudicotyledons</taxon>
        <taxon>Gunneridae</taxon>
        <taxon>Pentapetalae</taxon>
        <taxon>asterids</taxon>
        <taxon>lamiids</taxon>
        <taxon>Lamiales</taxon>
        <taxon>Gesneriaceae</taxon>
        <taxon>Didymocarpoideae</taxon>
        <taxon>Trichosporeae</taxon>
        <taxon>Loxocarpinae</taxon>
        <taxon>Dorcoceras</taxon>
    </lineage>
</organism>
<dbReference type="Proteomes" id="UP000250235">
    <property type="component" value="Unassembled WGS sequence"/>
</dbReference>
<dbReference type="AlphaFoldDB" id="A0A2Z6ZYD9"/>
<feature type="compositionally biased region" description="Basic residues" evidence="1">
    <location>
        <begin position="98"/>
        <end position="113"/>
    </location>
</feature>
<dbReference type="EMBL" id="KV021030">
    <property type="protein sequence ID" value="KZV14287.1"/>
    <property type="molecule type" value="Genomic_DNA"/>
</dbReference>
<evidence type="ECO:0000313" key="2">
    <source>
        <dbReference type="EMBL" id="KZV14287.1"/>
    </source>
</evidence>
<protein>
    <submittedName>
        <fullName evidence="2">Uncharacterized protein</fullName>
    </submittedName>
</protein>
<feature type="compositionally biased region" description="Basic and acidic residues" evidence="1">
    <location>
        <begin position="32"/>
        <end position="51"/>
    </location>
</feature>
<sequence length="123" mass="13539">MNRIDYYKSVLAYNLDECLNGSSGQASNTGDPDEKNRAQLVKDKPGADKPAGRMISVRSLISQIYQPASWQSAGNGANLEPPNSSRAGKNRTSSAADKKRRRCRSCSRTRLKMKSNQLDDETS</sequence>
<feature type="compositionally biased region" description="Polar residues" evidence="1">
    <location>
        <begin position="21"/>
        <end position="30"/>
    </location>
</feature>
<evidence type="ECO:0000313" key="3">
    <source>
        <dbReference type="Proteomes" id="UP000250235"/>
    </source>
</evidence>
<evidence type="ECO:0000256" key="1">
    <source>
        <dbReference type="SAM" id="MobiDB-lite"/>
    </source>
</evidence>